<gene>
    <name evidence="2" type="ORF">N7532_001044</name>
</gene>
<evidence type="ECO:0000256" key="1">
    <source>
        <dbReference type="SAM" id="MobiDB-lite"/>
    </source>
</evidence>
<comment type="caution">
    <text evidence="2">The sequence shown here is derived from an EMBL/GenBank/DDBJ whole genome shotgun (WGS) entry which is preliminary data.</text>
</comment>
<organism evidence="2 3">
    <name type="scientific">Penicillium argentinense</name>
    <dbReference type="NCBI Taxonomy" id="1131581"/>
    <lineage>
        <taxon>Eukaryota</taxon>
        <taxon>Fungi</taxon>
        <taxon>Dikarya</taxon>
        <taxon>Ascomycota</taxon>
        <taxon>Pezizomycotina</taxon>
        <taxon>Eurotiomycetes</taxon>
        <taxon>Eurotiomycetidae</taxon>
        <taxon>Eurotiales</taxon>
        <taxon>Aspergillaceae</taxon>
        <taxon>Penicillium</taxon>
    </lineage>
</organism>
<sequence>MSIPDNETAKNTFPGETDQQKKQSYVSWIKDFYNTQYESWMPWIEDQYLRWFGRGDNKASYATKGELRLFIRTLASINLDYGG</sequence>
<dbReference type="RefSeq" id="XP_056478579.1">
    <property type="nucleotide sequence ID" value="XM_056613538.1"/>
</dbReference>
<evidence type="ECO:0000313" key="3">
    <source>
        <dbReference type="Proteomes" id="UP001149074"/>
    </source>
</evidence>
<dbReference type="GeneID" id="81352517"/>
<dbReference type="Proteomes" id="UP001149074">
    <property type="component" value="Unassembled WGS sequence"/>
</dbReference>
<protein>
    <submittedName>
        <fullName evidence="2">Uncharacterized protein</fullName>
    </submittedName>
</protein>
<reference evidence="2" key="1">
    <citation type="submission" date="2022-11" db="EMBL/GenBank/DDBJ databases">
        <authorList>
            <person name="Petersen C."/>
        </authorList>
    </citation>
    <scope>NUCLEOTIDE SEQUENCE</scope>
    <source>
        <strain evidence="2">IBT 30761</strain>
    </source>
</reference>
<keyword evidence="3" id="KW-1185">Reference proteome</keyword>
<reference evidence="2" key="2">
    <citation type="journal article" date="2023" name="IMA Fungus">
        <title>Comparative genomic study of the Penicillium genus elucidates a diverse pangenome and 15 lateral gene transfer events.</title>
        <authorList>
            <person name="Petersen C."/>
            <person name="Sorensen T."/>
            <person name="Nielsen M.R."/>
            <person name="Sondergaard T.E."/>
            <person name="Sorensen J.L."/>
            <person name="Fitzpatrick D.A."/>
            <person name="Frisvad J.C."/>
            <person name="Nielsen K.L."/>
        </authorList>
    </citation>
    <scope>NUCLEOTIDE SEQUENCE</scope>
    <source>
        <strain evidence="2">IBT 30761</strain>
    </source>
</reference>
<dbReference type="EMBL" id="JAPQKI010000002">
    <property type="protein sequence ID" value="KAJ5110509.1"/>
    <property type="molecule type" value="Genomic_DNA"/>
</dbReference>
<evidence type="ECO:0000313" key="2">
    <source>
        <dbReference type="EMBL" id="KAJ5110509.1"/>
    </source>
</evidence>
<proteinExistence type="predicted"/>
<dbReference type="AlphaFoldDB" id="A0A9W9G1R2"/>
<accession>A0A9W9G1R2</accession>
<dbReference type="OrthoDB" id="3001700at2759"/>
<name>A0A9W9G1R2_9EURO</name>
<feature type="region of interest" description="Disordered" evidence="1">
    <location>
        <begin position="1"/>
        <end position="22"/>
    </location>
</feature>